<evidence type="ECO:0000313" key="1">
    <source>
        <dbReference type="EMBL" id="QQP50038.1"/>
    </source>
</evidence>
<dbReference type="AlphaFoldDB" id="A0A7T8HH84"/>
<proteinExistence type="predicted"/>
<evidence type="ECO:0000313" key="2">
    <source>
        <dbReference type="Proteomes" id="UP000595437"/>
    </source>
</evidence>
<dbReference type="Proteomes" id="UP000595437">
    <property type="component" value="Chromosome 7"/>
</dbReference>
<reference evidence="2" key="1">
    <citation type="submission" date="2021-01" db="EMBL/GenBank/DDBJ databases">
        <title>Caligus Genome Assembly.</title>
        <authorList>
            <person name="Gallardo-Escarate C."/>
        </authorList>
    </citation>
    <scope>NUCLEOTIDE SEQUENCE [LARGE SCALE GENOMIC DNA]</scope>
</reference>
<gene>
    <name evidence="1" type="ORF">FKW44_010903</name>
</gene>
<feature type="non-terminal residue" evidence="1">
    <location>
        <position position="1"/>
    </location>
</feature>
<name>A0A7T8HH84_CALRO</name>
<organism evidence="1 2">
    <name type="scientific">Caligus rogercresseyi</name>
    <name type="common">Sea louse</name>
    <dbReference type="NCBI Taxonomy" id="217165"/>
    <lineage>
        <taxon>Eukaryota</taxon>
        <taxon>Metazoa</taxon>
        <taxon>Ecdysozoa</taxon>
        <taxon>Arthropoda</taxon>
        <taxon>Crustacea</taxon>
        <taxon>Multicrustacea</taxon>
        <taxon>Hexanauplia</taxon>
        <taxon>Copepoda</taxon>
        <taxon>Siphonostomatoida</taxon>
        <taxon>Caligidae</taxon>
        <taxon>Caligus</taxon>
    </lineage>
</organism>
<protein>
    <submittedName>
        <fullName evidence="1">Uncharacterized protein</fullName>
    </submittedName>
</protein>
<sequence>GLECGSVKCIQINMGKRVTCAAELNLRLLGRSSSLVFITEPHLARGGVTSFGST</sequence>
<keyword evidence="2" id="KW-1185">Reference proteome</keyword>
<accession>A0A7T8HH84</accession>
<dbReference type="EMBL" id="CP045896">
    <property type="protein sequence ID" value="QQP50038.1"/>
    <property type="molecule type" value="Genomic_DNA"/>
</dbReference>
<feature type="non-terminal residue" evidence="1">
    <location>
        <position position="54"/>
    </location>
</feature>